<feature type="region of interest" description="Disordered" evidence="4">
    <location>
        <begin position="2049"/>
        <end position="2083"/>
    </location>
</feature>
<evidence type="ECO:0008006" key="9">
    <source>
        <dbReference type="Google" id="ProtNLM"/>
    </source>
</evidence>
<gene>
    <name evidence="7" type="ORF">FOL47_003213</name>
</gene>
<feature type="region of interest" description="Disordered" evidence="4">
    <location>
        <begin position="129"/>
        <end position="151"/>
    </location>
</feature>
<comment type="caution">
    <text evidence="7">The sequence shown here is derived from an EMBL/GenBank/DDBJ whole genome shotgun (WGS) entry which is preliminary data.</text>
</comment>
<feature type="region of interest" description="Disordered" evidence="4">
    <location>
        <begin position="1338"/>
        <end position="1388"/>
    </location>
</feature>
<feature type="compositionally biased region" description="Low complexity" evidence="4">
    <location>
        <begin position="271"/>
        <end position="284"/>
    </location>
</feature>
<comment type="similarity">
    <text evidence="1">Belongs to the VPS13 family.</text>
</comment>
<feature type="domain" description="Vacuolar protein sorting-associated protein 13 VPS13 adaptor binding" evidence="6">
    <location>
        <begin position="1980"/>
        <end position="2612"/>
    </location>
</feature>
<accession>A0A7J6M9A1</accession>
<feature type="region of interest" description="Disordered" evidence="4">
    <location>
        <begin position="1586"/>
        <end position="1622"/>
    </location>
</feature>
<keyword evidence="3" id="KW-0445">Lipid transport</keyword>
<evidence type="ECO:0000313" key="7">
    <source>
        <dbReference type="EMBL" id="KAF4667986.1"/>
    </source>
</evidence>
<dbReference type="Pfam" id="PF12624">
    <property type="entry name" value="VPS13_N"/>
    <property type="match status" value="1"/>
</dbReference>
<evidence type="ECO:0000313" key="8">
    <source>
        <dbReference type="Proteomes" id="UP000591131"/>
    </source>
</evidence>
<protein>
    <recommendedName>
        <fullName evidence="9">Vacuolar protein</fullName>
    </recommendedName>
</protein>
<dbReference type="OrthoDB" id="426993at2759"/>
<dbReference type="EMBL" id="JAAPAO010000199">
    <property type="protein sequence ID" value="KAF4667986.1"/>
    <property type="molecule type" value="Genomic_DNA"/>
</dbReference>
<dbReference type="GO" id="GO:0006623">
    <property type="term" value="P:protein targeting to vacuole"/>
    <property type="evidence" value="ECO:0007669"/>
    <property type="project" value="TreeGrafter"/>
</dbReference>
<feature type="region of interest" description="Disordered" evidence="4">
    <location>
        <begin position="258"/>
        <end position="298"/>
    </location>
</feature>
<feature type="compositionally biased region" description="Acidic residues" evidence="4">
    <location>
        <begin position="1356"/>
        <end position="1372"/>
    </location>
</feature>
<feature type="region of interest" description="Disordered" evidence="4">
    <location>
        <begin position="3268"/>
        <end position="3297"/>
    </location>
</feature>
<dbReference type="GO" id="GO:0045053">
    <property type="term" value="P:protein retention in Golgi apparatus"/>
    <property type="evidence" value="ECO:0007669"/>
    <property type="project" value="TreeGrafter"/>
</dbReference>
<dbReference type="InterPro" id="IPR026847">
    <property type="entry name" value="VPS13"/>
</dbReference>
<feature type="compositionally biased region" description="Basic and acidic residues" evidence="4">
    <location>
        <begin position="2049"/>
        <end position="2062"/>
    </location>
</feature>
<evidence type="ECO:0000259" key="6">
    <source>
        <dbReference type="Pfam" id="PF25036"/>
    </source>
</evidence>
<dbReference type="PANTHER" id="PTHR16166:SF93">
    <property type="entry name" value="INTERMEMBRANE LIPID TRANSFER PROTEIN VPS13"/>
    <property type="match status" value="1"/>
</dbReference>
<evidence type="ECO:0000256" key="2">
    <source>
        <dbReference type="ARBA" id="ARBA00022448"/>
    </source>
</evidence>
<dbReference type="PANTHER" id="PTHR16166">
    <property type="entry name" value="VACUOLAR PROTEIN SORTING-ASSOCIATED PROTEIN VPS13"/>
    <property type="match status" value="1"/>
</dbReference>
<feature type="domain" description="Chorein N-terminal" evidence="5">
    <location>
        <begin position="1"/>
        <end position="579"/>
    </location>
</feature>
<evidence type="ECO:0000256" key="1">
    <source>
        <dbReference type="ARBA" id="ARBA00006545"/>
    </source>
</evidence>
<keyword evidence="2" id="KW-0813">Transport</keyword>
<feature type="compositionally biased region" description="Acidic residues" evidence="4">
    <location>
        <begin position="472"/>
        <end position="491"/>
    </location>
</feature>
<feature type="compositionally biased region" description="Basic and acidic residues" evidence="4">
    <location>
        <begin position="141"/>
        <end position="151"/>
    </location>
</feature>
<evidence type="ECO:0000259" key="5">
    <source>
        <dbReference type="Pfam" id="PF12624"/>
    </source>
</evidence>
<feature type="region of interest" description="Disordered" evidence="4">
    <location>
        <begin position="2706"/>
        <end position="2730"/>
    </location>
</feature>
<dbReference type="Pfam" id="PF25036">
    <property type="entry name" value="VPS13_VAB"/>
    <property type="match status" value="1"/>
</dbReference>
<evidence type="ECO:0000256" key="4">
    <source>
        <dbReference type="SAM" id="MobiDB-lite"/>
    </source>
</evidence>
<dbReference type="InterPro" id="IPR009543">
    <property type="entry name" value="VPS13_VAB"/>
</dbReference>
<evidence type="ECO:0000256" key="3">
    <source>
        <dbReference type="ARBA" id="ARBA00023055"/>
    </source>
</evidence>
<feature type="compositionally biased region" description="Low complexity" evidence="4">
    <location>
        <begin position="3268"/>
        <end position="3283"/>
    </location>
</feature>
<dbReference type="Proteomes" id="UP000591131">
    <property type="component" value="Unassembled WGS sequence"/>
</dbReference>
<sequence length="3297" mass="362211">MFEGIVSRYLSKYLGDYFDGLDEKNLSIGVYSGHVHLQNVDFKKEAVDMLHLPVKLIHGKLGSLHVYVPWNRLGSSPIVIELDNLYLVVEPKKREEWSQEYEVSRLKASRKKLATAVDMQCEVMAQQEVFEEEEEQQNNNKRKDDKKDKPEREGYIASICRKMADNVELRVSNIHIRYAYSNAEHTTGGACGITLQGFTMTTTDSSWTPVFVDRKASSSNGHQVVGDSRKDDTRMYKLVRLERLGAYWNPFMLLKTKDTPQGETPARSRGTSSRVSFDTSSFTSFDDDEEYEDGESGEDKNYIIEPVSGSLRMIRTPVAKKLPPDDPNFVPKIQLTGALDAVSMRMTKSQYAGILRTASLFSDYNAYRSAIERRVRYVWPWRPLREEGHPERTARMMWRYAVGCVVRDIRQTRRELGQESGMPKLLGEVFTDENLMRLVQQRKYKATLHRIERKNKKRSIGGTAERSNSSSSEEDSIEEDDDDSEEEKSVEEYNENEVFGCLLPAPSEPHVGAISPIGPLSTCINPVEDREDDLEVAMKSEDLVVGARLAREARQTKAAQGQGWVAWFWGVKPQEVDDASKKSIGDDDGKRTQESYSALVSSLLVPESESITISLYMRLASVRLEPSRSVYSLGSLHDVSITCTVSGTDYRLKASLGNADVIAKKNGRLYDILKRESSGEDTDGVDEEGDLLSLVLNPKEAVLTAAKLAILYDRTLLAELLVMGSTTDKATVPAVAANKASWWEGVRQWDKLIAMQQQLVGGTAAGLRSLVKPDDRKLKVKVRIAAPTVLLPVHTYNSGIYISLNLGTFALCSLTRKDMQEVNLKGEVAEVCGREKGLTNPTVDVWRIGMTGVRAELLRSGGRQGSILDNMDLAMRVFIISKPLSIDDNAESGMLVPAPTRVRLRGDINQPLKISLDVNKYHALVRAMRLLLSSPSAAAGGQPGAGQSPGGKKIPNLGRVTGHQPGQSTGLNFVLPAEEGIQDSSHKKDKSSSIGEEEQLNWASFVSVELSISNTMVSISCIEGSTIDLTASAISAMVKVHHMYTKLSFGLKALSIMNGPDEMLMSDTAEELVDITVFISDRKIAMDEKGQKSKMLFNFKLGAVKAFFRPKLWRALVGFIRNMPVNDLPTAAAAGDLLDDTKSSASDYSTLVPTGKATAPPSLVYTPDGDTYADWRLVFVWSAMSVEWFEENSEKDGPFACSEMTHSSVNLSMRSYGMRLHVKIGNLTFTYLPPSGRGASLPLLSLRPGDEYIFVLELKTYSPDDPSQEFPGHNMGVKVDLSGVRVWILRRAVQRVWQYIWAQFIPSVSGDTSRDDIPLVADIPTETDRPLERMFTANSSEIGDGESVDSSGYYSLDDDEDYGGVMSQDEEIPLTPLPPPPPRSAASVAVGGDAIEDDTSTLQKSDGANQEANDSSMVVTANLIDSSIILPATEEPDSRLLVTRGTVVCQVERTSSPSRGPTAGSMNTKVTLHNGTLFTTNDFDTLNRLEKEWKRREVAATSPISESSAITVGSDGVGGQARAIVNDCDAFVSVLIETDYESDKLITENKSIHLNFEPLHINVSYSDIMQIMASYELLMKYASGGEEEEEALTDGSGGKDEDQSGDMVSDVSPSSSTATPKPVDEVCTVHRADFDLVFHRINLTLVNDSGRTTNTPFVNILIANCQMTHNGGSTGSPFSLDEIDSVVLDNDSPRSGSVSSRRRGRRVGPGHGVLVTQRATNAINAEIASQFFNPVAVAWEPLLESESADPGKNGTIDESLSMYKVLVKQKRIGVVQGGRASEKNDLSVEATHQLLMVNISQAFLRALKQNMNEFTRVWNDKKPLSGRGEAADKLQYAPYSIRNLSGSPLLVTWEAHDHGGRSRESSVPVKIGVGEERRLTEISIHVATNNARMAKDRAFVSIQGDGWEQDKIPLDRKGKYLYYVDDGTVNDVVGFEPYAIIEPVGGRASSRSYSYGTTRSVLRPQGSVPISGGVRSGGTAIICEVTATEDGRKMLVVMSAVLVKNSYGTPVQLRVTRPGEEMESVATVPVEGVAAVPLALCAQRMLTDKPGEWPQQRGDHQAPPKLSFRPLDDTTEEESEALDNPFSNEVSLIELFNRCLASSPALGPTNSRLYPLRCSLGRLHKEVFMYISCGVRHYHYRDQGAKQIIITLNCPVKIRSTLPIPVDYHLTCTSEVVPVRPGHPLPIAPPSYSSTGTLTLNCQEHLHSVHLGARLELRLCAFGNVWSDPQVIWPADLAVVKAGKNARKMAENVEASTEDKPPSEPMNECYYASITLTLHDEHRNPLRLLLLIVSRPTQPLDLILHTPYWLMSTVPQPYLRYAYEEKTDDGEQPDEAFQAPRWIAHWGARPSSSDPEAVKAGVVLPLDCYGTKLAAYLNNTCSRPFSIDTVGFTSAIAVENGSYGVGHQPTASSRLPISDYGGEIVQSGDERNEARKRQELGVRVVTSGDVRDLSVRCVHVTPRYVVVNSMKDRWIMIKQADSPSSSALELEPEQQMSFKWWQVDLPKMLQVRLKDTGWGWSGQLAVDRVVGDSVCQVFQETEGMFMNIRVDVRPYRSCVFVVFCAEEYNIASYSVRNNSDVSMWIRQAHTRAYFIPLLRHSTTPFAWYEPTKPKKLEILLDPASKRSTIVDFIPDQTTSQAQSATRASAQSGGGLTVPAFEHSGTMMAPLRGRQQKLRYKVTSSGPTKVFIFYNDSVGTGAARLALPSGPIRPSSRTAAQGPLSDDSRRDRAVDSVYRAEFKGVGVSLVAAVRGRPRSELLFAGIIGIEGVASIRHNHRDFHLAVQDIRVDNQNLNAAYPVMFARSTCGNPRAALTDGTTQGSATGLPKPIHPMLELAATLRDIDADLTYFENFSVLVQESELAFDFGFIFDMVSLVEGIQFVGGKSKHWAVEVKPEIELLPEDSSNDLHFDVFTLHPTRLFVSFSPGNTEQKFLKDYSLVYRVLASMSAVDHSPVQLNALILYSLSVSRSSLNTIVAEHYKHQLFRELRTIMGSADAIGNPIGLFNHVSQGISDLFYEPYSAIMNVQSAGDVLSVAGGTAKGARSFVRNTAFGVFNSLGKIAGTAAQTMSVLTQDDEFQQDRQRFAQRNRPVHVGDGVAVGAASLGRGILSGISGLVLKPVEAVEQEGINGLGKGILRGVGGLVTKPMVGFLDFTRSTAEGVTATTGAATAKSTATTAKRMRLPRMLYGDDMVVRSYNPEHAVLRSFLSTVDGVPTDFPYVAHQFDEQGRRLIITGNNYVLVIDVPTHRLESARPLWQVQVPAIAATTPSASSSSSSSPSAARPGRALTMGPQSSV</sequence>
<reference evidence="7 8" key="1">
    <citation type="submission" date="2020-04" db="EMBL/GenBank/DDBJ databases">
        <title>Perkinsus chesapeaki whole genome sequence.</title>
        <authorList>
            <person name="Bogema D.R."/>
        </authorList>
    </citation>
    <scope>NUCLEOTIDE SEQUENCE [LARGE SCALE GENOMIC DNA]</scope>
    <source>
        <strain evidence="7">ATCC PRA-425</strain>
    </source>
</reference>
<feature type="region of interest" description="Disordered" evidence="4">
    <location>
        <begin position="937"/>
        <end position="962"/>
    </location>
</feature>
<feature type="compositionally biased region" description="Acidic residues" evidence="4">
    <location>
        <begin position="285"/>
        <end position="296"/>
    </location>
</feature>
<dbReference type="GO" id="GO:0006869">
    <property type="term" value="P:lipid transport"/>
    <property type="evidence" value="ECO:0007669"/>
    <property type="project" value="UniProtKB-KW"/>
</dbReference>
<keyword evidence="8" id="KW-1185">Reference proteome</keyword>
<feature type="region of interest" description="Disordered" evidence="4">
    <location>
        <begin position="1689"/>
        <end position="1710"/>
    </location>
</feature>
<organism evidence="7 8">
    <name type="scientific">Perkinsus chesapeaki</name>
    <name type="common">Clam parasite</name>
    <name type="synonym">Perkinsus andrewsi</name>
    <dbReference type="NCBI Taxonomy" id="330153"/>
    <lineage>
        <taxon>Eukaryota</taxon>
        <taxon>Sar</taxon>
        <taxon>Alveolata</taxon>
        <taxon>Perkinsozoa</taxon>
        <taxon>Perkinsea</taxon>
        <taxon>Perkinsida</taxon>
        <taxon>Perkinsidae</taxon>
        <taxon>Perkinsus</taxon>
    </lineage>
</organism>
<dbReference type="InterPro" id="IPR026854">
    <property type="entry name" value="VPS13_N"/>
</dbReference>
<proteinExistence type="inferred from homology"/>
<feature type="region of interest" description="Disordered" evidence="4">
    <location>
        <begin position="455"/>
        <end position="491"/>
    </location>
</feature>
<name>A0A7J6M9A1_PERCH</name>